<dbReference type="EMBL" id="JYDV01000056">
    <property type="protein sequence ID" value="KRZ37638.1"/>
    <property type="molecule type" value="Genomic_DNA"/>
</dbReference>
<protein>
    <submittedName>
        <fullName evidence="1">Uncharacterized protein</fullName>
    </submittedName>
</protein>
<organism evidence="1 4">
    <name type="scientific">Trichinella pseudospiralis</name>
    <name type="common">Parasitic roundworm</name>
    <dbReference type="NCBI Taxonomy" id="6337"/>
    <lineage>
        <taxon>Eukaryota</taxon>
        <taxon>Metazoa</taxon>
        <taxon>Ecdysozoa</taxon>
        <taxon>Nematoda</taxon>
        <taxon>Enoplea</taxon>
        <taxon>Dorylaimia</taxon>
        <taxon>Trichinellida</taxon>
        <taxon>Trichinellidae</taxon>
        <taxon>Trichinella</taxon>
    </lineage>
</organism>
<sequence length="69" mass="7521">MRTIACGSAINLSASRKAILIHRHHKRACPGVCRPSAYLQTQPCRTRRDCATTEGHRQPTATHGVVGTL</sequence>
<evidence type="ECO:0000313" key="3">
    <source>
        <dbReference type="Proteomes" id="UP000054826"/>
    </source>
</evidence>
<evidence type="ECO:0000313" key="1">
    <source>
        <dbReference type="EMBL" id="KRY89115.1"/>
    </source>
</evidence>
<evidence type="ECO:0000313" key="2">
    <source>
        <dbReference type="EMBL" id="KRZ37638.1"/>
    </source>
</evidence>
<dbReference type="EMBL" id="JYDT01000035">
    <property type="protein sequence ID" value="KRY89115.1"/>
    <property type="molecule type" value="Genomic_DNA"/>
</dbReference>
<gene>
    <name evidence="2" type="ORF">T4C_6175</name>
    <name evidence="1" type="ORF">T4D_4470</name>
</gene>
<dbReference type="Proteomes" id="UP000054995">
    <property type="component" value="Unassembled WGS sequence"/>
</dbReference>
<accession>A0A0V1FST3</accession>
<dbReference type="Proteomes" id="UP000054826">
    <property type="component" value="Unassembled WGS sequence"/>
</dbReference>
<proteinExistence type="predicted"/>
<comment type="caution">
    <text evidence="1">The sequence shown here is derived from an EMBL/GenBank/DDBJ whole genome shotgun (WGS) entry which is preliminary data.</text>
</comment>
<dbReference type="AlphaFoldDB" id="A0A0V1FST3"/>
<reference evidence="3 4" key="1">
    <citation type="submission" date="2015-01" db="EMBL/GenBank/DDBJ databases">
        <title>Evolution of Trichinella species and genotypes.</title>
        <authorList>
            <person name="Korhonen P.K."/>
            <person name="Edoardo P."/>
            <person name="Giuseppe L.R."/>
            <person name="Gasser R.B."/>
        </authorList>
    </citation>
    <scope>NUCLEOTIDE SEQUENCE [LARGE SCALE GENOMIC DNA]</scope>
    <source>
        <strain evidence="2">ISS176</strain>
        <strain evidence="1">ISS470</strain>
    </source>
</reference>
<keyword evidence="4" id="KW-1185">Reference proteome</keyword>
<evidence type="ECO:0000313" key="4">
    <source>
        <dbReference type="Proteomes" id="UP000054995"/>
    </source>
</evidence>
<name>A0A0V1FST3_TRIPS</name>